<evidence type="ECO:0000259" key="6">
    <source>
        <dbReference type="PROSITE" id="PS50111"/>
    </source>
</evidence>
<dbReference type="PROSITE" id="PS50111">
    <property type="entry name" value="CHEMOTAXIS_TRANSDUC_2"/>
    <property type="match status" value="1"/>
</dbReference>
<dbReference type="Pfam" id="PF00672">
    <property type="entry name" value="HAMP"/>
    <property type="match status" value="1"/>
</dbReference>
<feature type="transmembrane region" description="Helical" evidence="5">
    <location>
        <begin position="368"/>
        <end position="388"/>
    </location>
</feature>
<evidence type="ECO:0000256" key="5">
    <source>
        <dbReference type="SAM" id="Phobius"/>
    </source>
</evidence>
<dbReference type="SUPFAM" id="SSF58104">
    <property type="entry name" value="Methyl-accepting chemotaxis protein (MCP) signaling domain"/>
    <property type="match status" value="1"/>
</dbReference>
<feature type="region of interest" description="Disordered" evidence="4">
    <location>
        <begin position="695"/>
        <end position="724"/>
    </location>
</feature>
<keyword evidence="1" id="KW-0488">Methylation</keyword>
<dbReference type="PANTHER" id="PTHR43531">
    <property type="entry name" value="PROTEIN ICFG"/>
    <property type="match status" value="1"/>
</dbReference>
<dbReference type="Gene3D" id="3.30.450.20">
    <property type="entry name" value="PAS domain"/>
    <property type="match status" value="1"/>
</dbReference>
<dbReference type="SMART" id="SM00283">
    <property type="entry name" value="MA"/>
    <property type="match status" value="1"/>
</dbReference>
<dbReference type="EMBL" id="BMZI01000003">
    <property type="protein sequence ID" value="GHB18696.1"/>
    <property type="molecule type" value="Genomic_DNA"/>
</dbReference>
<evidence type="ECO:0000256" key="2">
    <source>
        <dbReference type="ARBA" id="ARBA00029447"/>
    </source>
</evidence>
<keyword evidence="9" id="KW-1185">Reference proteome</keyword>
<evidence type="ECO:0000256" key="3">
    <source>
        <dbReference type="PROSITE-ProRule" id="PRU00284"/>
    </source>
</evidence>
<evidence type="ECO:0000313" key="9">
    <source>
        <dbReference type="Proteomes" id="UP000646745"/>
    </source>
</evidence>
<feature type="domain" description="Methyl-accepting transducer" evidence="6">
    <location>
        <begin position="449"/>
        <end position="678"/>
    </location>
</feature>
<keyword evidence="3" id="KW-0807">Transducer</keyword>
<keyword evidence="5" id="KW-1133">Transmembrane helix</keyword>
<evidence type="ECO:0000256" key="4">
    <source>
        <dbReference type="SAM" id="MobiDB-lite"/>
    </source>
</evidence>
<evidence type="ECO:0000313" key="8">
    <source>
        <dbReference type="EMBL" id="GHB18696.1"/>
    </source>
</evidence>
<dbReference type="PANTHER" id="PTHR43531:SF14">
    <property type="entry name" value="METHYL-ACCEPTING CHEMOTAXIS PROTEIN I-RELATED"/>
    <property type="match status" value="1"/>
</dbReference>
<dbReference type="Proteomes" id="UP000646745">
    <property type="component" value="Unassembled WGS sequence"/>
</dbReference>
<dbReference type="RefSeq" id="WP_189444236.1">
    <property type="nucleotide sequence ID" value="NZ_BMZI01000003.1"/>
</dbReference>
<dbReference type="PROSITE" id="PS50885">
    <property type="entry name" value="HAMP"/>
    <property type="match status" value="1"/>
</dbReference>
<accession>A0ABQ3DXG6</accession>
<sequence length="724" mass="77517">MHFKSVRSLVTLLVGACILLVVVALVGYSLYADSRSQALVDAKTQALMAQSIDERLTAVASDRAGQIQARLEHALTLAAQLANTNALMGEVDEGGKRRFYLSRSEVSNLTRQMVIDNPDLLDAFIGWEPNAFGSDSYYQGLEDQGYGPDGRFLPWWYRDDSGDVKVLALDEENLESEKPLSTGVRTGEYYLCPKETRKACIIDPAPYDYNGQTLMVTSFNVPILVDGEFKGSAGVDLSVDFTQALLEKADRSLYDGAGEWALIAPRGGVTALTSQSDARTDAPAAATLGQQAAKLLGPELASRIQQARQGSAVRDTVDGEVELYWPFTVGAADSTPWVLMIRLPESAVMAGIHDLQNELGDQRHLDTLAMLGVGLGVIVLGVIVSWLLGTSLSRPLQRLAERMREIASGDGDLTQRLPVRGRNESAELAIQFNAFADKMQHVLQDVRESSESVRLASGEIASGSDDLSRRTDSMAASLQQTSASMEELTSTVEHTAQSARQVDQLAVSATDAARRGGEVVGDVVTTMDEIEASSRQIADIVTTMNGIAFQTNLLALNASVEAARAGEQGKGFAVVAQEVRNLASRSADAAQQIKALVDAASGKTQLGAERVRHAGEAMEEIVASIARVTDVLGEISAATQEQSQGIGQVNQAVAEIDNVTQQNAAMVQQTATAAAELRHQSQRLATTVGAFRLGDTPVLPASESGTSLAPPTRQTRRTERAEEV</sequence>
<comment type="caution">
    <text evidence="8">The sequence shown here is derived from an EMBL/GenBank/DDBJ whole genome shotgun (WGS) entry which is preliminary data.</text>
</comment>
<dbReference type="Gene3D" id="1.10.287.950">
    <property type="entry name" value="Methyl-accepting chemotaxis protein"/>
    <property type="match status" value="1"/>
</dbReference>
<evidence type="ECO:0000259" key="7">
    <source>
        <dbReference type="PROSITE" id="PS50885"/>
    </source>
</evidence>
<keyword evidence="5" id="KW-0812">Transmembrane</keyword>
<dbReference type="CDD" id="cd11386">
    <property type="entry name" value="MCP_signal"/>
    <property type="match status" value="1"/>
</dbReference>
<dbReference type="CDD" id="cd06225">
    <property type="entry name" value="HAMP"/>
    <property type="match status" value="1"/>
</dbReference>
<dbReference type="InterPro" id="IPR051310">
    <property type="entry name" value="MCP_chemotaxis"/>
</dbReference>
<protein>
    <submittedName>
        <fullName evidence="8">Chemotaxis transducer</fullName>
    </submittedName>
</protein>
<organism evidence="8 9">
    <name type="scientific">Salinicola rhizosphaerae</name>
    <dbReference type="NCBI Taxonomy" id="1443141"/>
    <lineage>
        <taxon>Bacteria</taxon>
        <taxon>Pseudomonadati</taxon>
        <taxon>Pseudomonadota</taxon>
        <taxon>Gammaproteobacteria</taxon>
        <taxon>Oceanospirillales</taxon>
        <taxon>Halomonadaceae</taxon>
        <taxon>Salinicola</taxon>
    </lineage>
</organism>
<proteinExistence type="inferred from homology"/>
<name>A0ABQ3DXG6_9GAMM</name>
<dbReference type="InterPro" id="IPR003660">
    <property type="entry name" value="HAMP_dom"/>
</dbReference>
<evidence type="ECO:0000256" key="1">
    <source>
        <dbReference type="ARBA" id="ARBA00022481"/>
    </source>
</evidence>
<feature type="domain" description="HAMP" evidence="7">
    <location>
        <begin position="390"/>
        <end position="444"/>
    </location>
</feature>
<dbReference type="InterPro" id="IPR004089">
    <property type="entry name" value="MCPsignal_dom"/>
</dbReference>
<dbReference type="SMART" id="SM00304">
    <property type="entry name" value="HAMP"/>
    <property type="match status" value="1"/>
</dbReference>
<gene>
    <name evidence="8" type="ORF">GCM10009038_17180</name>
</gene>
<dbReference type="Pfam" id="PF00015">
    <property type="entry name" value="MCPsignal"/>
    <property type="match status" value="1"/>
</dbReference>
<reference evidence="9" key="1">
    <citation type="journal article" date="2019" name="Int. J. Syst. Evol. Microbiol.">
        <title>The Global Catalogue of Microorganisms (GCM) 10K type strain sequencing project: providing services to taxonomists for standard genome sequencing and annotation.</title>
        <authorList>
            <consortium name="The Broad Institute Genomics Platform"/>
            <consortium name="The Broad Institute Genome Sequencing Center for Infectious Disease"/>
            <person name="Wu L."/>
            <person name="Ma J."/>
        </authorList>
    </citation>
    <scope>NUCLEOTIDE SEQUENCE [LARGE SCALE GENOMIC DNA]</scope>
    <source>
        <strain evidence="9">KCTC 32998</strain>
    </source>
</reference>
<dbReference type="CDD" id="cd12913">
    <property type="entry name" value="PDC1_MCP_like"/>
    <property type="match status" value="1"/>
</dbReference>
<comment type="similarity">
    <text evidence="2">Belongs to the methyl-accepting chemotaxis (MCP) protein family.</text>
</comment>
<keyword evidence="5" id="KW-0472">Membrane</keyword>